<proteinExistence type="inferred from homology"/>
<dbReference type="Pfam" id="PF17775">
    <property type="entry name" value="YchJ_M-like"/>
    <property type="match status" value="1"/>
</dbReference>
<reference evidence="4 5" key="1">
    <citation type="submission" date="2020-08" db="EMBL/GenBank/DDBJ databases">
        <title>Sequencing the genomes of 1000 actinobacteria strains.</title>
        <authorList>
            <person name="Klenk H.-P."/>
        </authorList>
    </citation>
    <scope>NUCLEOTIDE SEQUENCE [LARGE SCALE GENOMIC DNA]</scope>
    <source>
        <strain evidence="4 5">DSM 45582</strain>
    </source>
</reference>
<dbReference type="RefSeq" id="WP_343071450.1">
    <property type="nucleotide sequence ID" value="NZ_JACHIV010000001.1"/>
</dbReference>
<dbReference type="PANTHER" id="PTHR33747">
    <property type="entry name" value="UPF0225 PROTEIN SCO1677"/>
    <property type="match status" value="1"/>
</dbReference>
<protein>
    <recommendedName>
        <fullName evidence="2">UPF0225 protein BJ969_003390</fullName>
    </recommendedName>
</protein>
<dbReference type="InterPro" id="IPR004027">
    <property type="entry name" value="SEC_C_motif"/>
</dbReference>
<sequence length="127" mass="13973">MSANPCPCGLGEPFATCCGPLHAGERKAATAEQLMRSRYAAFAVGDAAYLLATWHPSTRPAELDLDPEQRWVRLDVLDRTGGGPFDTEGTVTFRAHYHLHGRAGSLTEHSRFTRADKSWTYVDGDHD</sequence>
<dbReference type="InterPro" id="IPR048469">
    <property type="entry name" value="YchJ-like_M"/>
</dbReference>
<name>A0A840NMH2_9PSEU</name>
<dbReference type="EMBL" id="JACHIV010000001">
    <property type="protein sequence ID" value="MBB5070302.1"/>
    <property type="molecule type" value="Genomic_DNA"/>
</dbReference>
<dbReference type="InterPro" id="IPR023006">
    <property type="entry name" value="YchJ-like"/>
</dbReference>
<comment type="similarity">
    <text evidence="1 2">Belongs to the UPF0225 family.</text>
</comment>
<dbReference type="SUPFAM" id="SSF54427">
    <property type="entry name" value="NTF2-like"/>
    <property type="match status" value="1"/>
</dbReference>
<dbReference type="Gene3D" id="3.10.450.50">
    <property type="match status" value="1"/>
</dbReference>
<evidence type="ECO:0000256" key="2">
    <source>
        <dbReference type="HAMAP-Rule" id="MF_00612"/>
    </source>
</evidence>
<feature type="domain" description="YchJ-like middle NTF2-like" evidence="3">
    <location>
        <begin position="30"/>
        <end position="124"/>
    </location>
</feature>
<dbReference type="PANTHER" id="PTHR33747:SF1">
    <property type="entry name" value="ADENYLATE CYCLASE-ASSOCIATED CAP C-TERMINAL DOMAIN-CONTAINING PROTEIN"/>
    <property type="match status" value="1"/>
</dbReference>
<gene>
    <name evidence="4" type="ORF">BJ969_003390</name>
</gene>
<evidence type="ECO:0000256" key="1">
    <source>
        <dbReference type="ARBA" id="ARBA00010839"/>
    </source>
</evidence>
<evidence type="ECO:0000313" key="4">
    <source>
        <dbReference type="EMBL" id="MBB5070302.1"/>
    </source>
</evidence>
<dbReference type="Pfam" id="PF02810">
    <property type="entry name" value="SEC-C"/>
    <property type="match status" value="1"/>
</dbReference>
<evidence type="ECO:0000313" key="5">
    <source>
        <dbReference type="Proteomes" id="UP000580474"/>
    </source>
</evidence>
<dbReference type="Proteomes" id="UP000580474">
    <property type="component" value="Unassembled WGS sequence"/>
</dbReference>
<dbReference type="InterPro" id="IPR032710">
    <property type="entry name" value="NTF2-like_dom_sf"/>
</dbReference>
<organism evidence="4 5">
    <name type="scientific">Saccharopolyspora gloriosae</name>
    <dbReference type="NCBI Taxonomy" id="455344"/>
    <lineage>
        <taxon>Bacteria</taxon>
        <taxon>Bacillati</taxon>
        <taxon>Actinomycetota</taxon>
        <taxon>Actinomycetes</taxon>
        <taxon>Pseudonocardiales</taxon>
        <taxon>Pseudonocardiaceae</taxon>
        <taxon>Saccharopolyspora</taxon>
    </lineage>
</organism>
<accession>A0A840NMH2</accession>
<evidence type="ECO:0000259" key="3">
    <source>
        <dbReference type="Pfam" id="PF17775"/>
    </source>
</evidence>
<dbReference type="HAMAP" id="MF_00612">
    <property type="entry name" value="UPF0225"/>
    <property type="match status" value="1"/>
</dbReference>
<dbReference type="AlphaFoldDB" id="A0A840NMH2"/>
<comment type="caution">
    <text evidence="4">The sequence shown here is derived from an EMBL/GenBank/DDBJ whole genome shotgun (WGS) entry which is preliminary data.</text>
</comment>
<keyword evidence="5" id="KW-1185">Reference proteome</keyword>